<reference evidence="3 4" key="1">
    <citation type="submission" date="2016-03" db="EMBL/GenBank/DDBJ databases">
        <authorList>
            <person name="Heylen K."/>
            <person name="De Vos P."/>
            <person name="Vekeman B."/>
        </authorList>
    </citation>
    <scope>NUCLEOTIDE SEQUENCE [LARGE SCALE GENOMIC DNA]</scope>
    <source>
        <strain evidence="3 4">R-49807</strain>
    </source>
</reference>
<name>A0A291IH11_9GAMM</name>
<comment type="caution">
    <text evidence="3">The sequence shown here is derived from an EMBL/GenBank/DDBJ whole genome shotgun (WGS) entry which is preliminary data.</text>
</comment>
<evidence type="ECO:0000313" key="3">
    <source>
        <dbReference type="EMBL" id="OAI29902.1"/>
    </source>
</evidence>
<organism evidence="3 4">
    <name type="scientific">Methylomonas koyamae</name>
    <dbReference type="NCBI Taxonomy" id="702114"/>
    <lineage>
        <taxon>Bacteria</taxon>
        <taxon>Pseudomonadati</taxon>
        <taxon>Pseudomonadota</taxon>
        <taxon>Gammaproteobacteria</taxon>
        <taxon>Methylococcales</taxon>
        <taxon>Methylococcaceae</taxon>
        <taxon>Methylomonas</taxon>
    </lineage>
</organism>
<keyword evidence="2" id="KW-0732">Signal</keyword>
<accession>A0A291IH11</accession>
<sequence length="64" mass="6593">MNPSKLLTACWHELKRCAISLLFIVIGLFLATANAPAAEATALTESAEPTAVATPAEPNPSCPG</sequence>
<evidence type="ECO:0000313" key="4">
    <source>
        <dbReference type="Proteomes" id="UP000077734"/>
    </source>
</evidence>
<keyword evidence="4" id="KW-1185">Reference proteome</keyword>
<feature type="signal peptide" evidence="2">
    <location>
        <begin position="1"/>
        <end position="37"/>
    </location>
</feature>
<protein>
    <submittedName>
        <fullName evidence="3">Uncharacterized protein</fullName>
    </submittedName>
</protein>
<dbReference type="RefSeq" id="WP_064024498.1">
    <property type="nucleotide sequence ID" value="NZ_CP023669.1"/>
</dbReference>
<evidence type="ECO:0000256" key="1">
    <source>
        <dbReference type="SAM" id="MobiDB-lite"/>
    </source>
</evidence>
<dbReference type="Proteomes" id="UP000077734">
    <property type="component" value="Unassembled WGS sequence"/>
</dbReference>
<feature type="compositionally biased region" description="Low complexity" evidence="1">
    <location>
        <begin position="45"/>
        <end position="56"/>
    </location>
</feature>
<gene>
    <name evidence="3" type="ORF">A1356_03780</name>
</gene>
<feature type="region of interest" description="Disordered" evidence="1">
    <location>
        <begin position="45"/>
        <end position="64"/>
    </location>
</feature>
<evidence type="ECO:0000256" key="2">
    <source>
        <dbReference type="SAM" id="SignalP"/>
    </source>
</evidence>
<feature type="chain" id="PRO_5044340360" evidence="2">
    <location>
        <begin position="38"/>
        <end position="64"/>
    </location>
</feature>
<proteinExistence type="predicted"/>
<dbReference type="AlphaFoldDB" id="A0A291IH11"/>
<dbReference type="KEGG" id="mko:MKLM6_1180"/>
<dbReference type="EMBL" id="LUUL01000023">
    <property type="protein sequence ID" value="OAI29902.1"/>
    <property type="molecule type" value="Genomic_DNA"/>
</dbReference>